<evidence type="ECO:0000313" key="2">
    <source>
        <dbReference type="EMBL" id="GAA4568832.1"/>
    </source>
</evidence>
<evidence type="ECO:0000256" key="1">
    <source>
        <dbReference type="SAM" id="MobiDB-lite"/>
    </source>
</evidence>
<reference evidence="3" key="1">
    <citation type="journal article" date="2019" name="Int. J. Syst. Evol. Microbiol.">
        <title>The Global Catalogue of Microorganisms (GCM) 10K type strain sequencing project: providing services to taxonomists for standard genome sequencing and annotation.</title>
        <authorList>
            <consortium name="The Broad Institute Genomics Platform"/>
            <consortium name="The Broad Institute Genome Sequencing Center for Infectious Disease"/>
            <person name="Wu L."/>
            <person name="Ma J."/>
        </authorList>
    </citation>
    <scope>NUCLEOTIDE SEQUENCE [LARGE SCALE GENOMIC DNA]</scope>
    <source>
        <strain evidence="3">JCM 3175</strain>
    </source>
</reference>
<dbReference type="EMBL" id="BAABGU010000011">
    <property type="protein sequence ID" value="GAA4568832.1"/>
    <property type="molecule type" value="Genomic_DNA"/>
</dbReference>
<protein>
    <submittedName>
        <fullName evidence="2">Uncharacterized protein</fullName>
    </submittedName>
</protein>
<sequence>MLAKVDELIRSSGDGWKELIGLASPVRVTRAARFQATAARPQSPPLCAHGRMRPNLEQSWQNGRADDDE</sequence>
<evidence type="ECO:0000313" key="3">
    <source>
        <dbReference type="Proteomes" id="UP001500307"/>
    </source>
</evidence>
<feature type="region of interest" description="Disordered" evidence="1">
    <location>
        <begin position="36"/>
        <end position="69"/>
    </location>
</feature>
<gene>
    <name evidence="2" type="ORF">GCM10023176_24050</name>
</gene>
<keyword evidence="3" id="KW-1185">Reference proteome</keyword>
<comment type="caution">
    <text evidence="2">The sequence shown here is derived from an EMBL/GenBank/DDBJ whole genome shotgun (WGS) entry which is preliminary data.</text>
</comment>
<proteinExistence type="predicted"/>
<organism evidence="2 3">
    <name type="scientific">Micromonospora coerulea</name>
    <dbReference type="NCBI Taxonomy" id="47856"/>
    <lineage>
        <taxon>Bacteria</taxon>
        <taxon>Bacillati</taxon>
        <taxon>Actinomycetota</taxon>
        <taxon>Actinomycetes</taxon>
        <taxon>Micromonosporales</taxon>
        <taxon>Micromonosporaceae</taxon>
        <taxon>Micromonospora</taxon>
    </lineage>
</organism>
<name>A0ABP8SGG3_9ACTN</name>
<accession>A0ABP8SGG3</accession>
<dbReference type="Proteomes" id="UP001500307">
    <property type="component" value="Unassembled WGS sequence"/>
</dbReference>